<keyword evidence="13" id="KW-1185">Reference proteome</keyword>
<dbReference type="AlphaFoldDB" id="A0A1T4XIN0"/>
<comment type="similarity">
    <text evidence="4">Belongs to the mandelate racemase/muconate lactonizing enzyme family. GlucD subfamily.</text>
</comment>
<keyword evidence="6" id="KW-0479">Metal-binding</keyword>
<evidence type="ECO:0000259" key="10">
    <source>
        <dbReference type="SMART" id="SM00922"/>
    </source>
</evidence>
<dbReference type="EC" id="4.2.1.40" evidence="5"/>
<dbReference type="Proteomes" id="UP000189735">
    <property type="component" value="Unassembled WGS sequence"/>
</dbReference>
<keyword evidence="7" id="KW-0460">Magnesium</keyword>
<dbReference type="SUPFAM" id="SSF54826">
    <property type="entry name" value="Enolase N-terminal domain-like"/>
    <property type="match status" value="1"/>
</dbReference>
<evidence type="ECO:0000256" key="2">
    <source>
        <dbReference type="ARBA" id="ARBA00001946"/>
    </source>
</evidence>
<evidence type="ECO:0000256" key="5">
    <source>
        <dbReference type="ARBA" id="ARBA00011973"/>
    </source>
</evidence>
<evidence type="ECO:0000256" key="9">
    <source>
        <dbReference type="PIRSR" id="PIRSR634598-1"/>
    </source>
</evidence>
<protein>
    <recommendedName>
        <fullName evidence="5">glucarate dehydratase</fullName>
        <ecNumber evidence="5">4.2.1.40</ecNumber>
    </recommendedName>
</protein>
<dbReference type="SMART" id="SM00922">
    <property type="entry name" value="MR_MLE"/>
    <property type="match status" value="1"/>
</dbReference>
<reference evidence="12" key="4">
    <citation type="submission" date="2017-02" db="EMBL/GenBank/DDBJ databases">
        <authorList>
            <person name="Peterson S.W."/>
        </authorList>
    </citation>
    <scope>NUCLEOTIDE SEQUENCE [LARGE SCALE GENOMIC DNA]</scope>
    <source>
        <strain evidence="12">VKM Ac-2052</strain>
    </source>
</reference>
<dbReference type="InterPro" id="IPR034598">
    <property type="entry name" value="GlucD-like"/>
</dbReference>
<sequence>MIIRDLIVTPIAFRDPPLLNADGVHERLALRNIVQLVVDGNVIGLGEGSGGIAVTESVLAVREAIIGLSVFDLHGIEAAVSAVFGGDEGSLSRRERRVIYAMLDVAAHDAQGKIVGVPVSDLLGGAVRESVPYSAYLFYKWAEHPAFDGIPATGDEWGAALDPEGIVRQASALIDRYGFRSIKLKGGVFPPDEEIAAVRALAEAFPGYPLRIDPNGAWTQETAVRVARELEPVLEYLEDPVLGIDGMAAVSRETPLPLATNMCVVTFEQLKEGFAKDAVQIVLSDHHYWGGLAHTRELAAICSAWGVGLSMHSNSHLGISLAAMTHVAAASPELSYACDTHYPWNRGDDIVKAGVLEIVDGSIAVPRAPGLGVELDLDALERQHQVYLESGRTVRDDTGYMRRIQPHYSPTLPRF</sequence>
<dbReference type="Gene3D" id="3.30.390.10">
    <property type="entry name" value="Enolase-like, N-terminal domain"/>
    <property type="match status" value="1"/>
</dbReference>
<evidence type="ECO:0000256" key="6">
    <source>
        <dbReference type="ARBA" id="ARBA00022723"/>
    </source>
</evidence>
<reference evidence="11" key="2">
    <citation type="submission" date="2015-02" db="EMBL/GenBank/DDBJ databases">
        <authorList>
            <person name="Vasilyev I.Y."/>
            <person name="Siniagina M.N."/>
            <person name="Malanin S.Y."/>
            <person name="Boulygina E.A."/>
            <person name="Grygoryeva T.V."/>
            <person name="Yarullina D.R."/>
            <person name="Ilinskaya O.N."/>
        </authorList>
    </citation>
    <scope>NUCLEOTIDE SEQUENCE</scope>
    <source>
        <strain evidence="11">VKM Ac-1804</strain>
    </source>
</reference>
<evidence type="ECO:0000313" key="11">
    <source>
        <dbReference type="EMBL" id="KJC64967.1"/>
    </source>
</evidence>
<evidence type="ECO:0000313" key="14">
    <source>
        <dbReference type="Proteomes" id="UP000189735"/>
    </source>
</evidence>
<dbReference type="RefSeq" id="WP_044439746.1">
    <property type="nucleotide sequence ID" value="NZ_FUYG01000003.1"/>
</dbReference>
<dbReference type="SFLD" id="SFLDS00001">
    <property type="entry name" value="Enolase"/>
    <property type="match status" value="1"/>
</dbReference>
<dbReference type="InterPro" id="IPR036849">
    <property type="entry name" value="Enolase-like_C_sf"/>
</dbReference>
<evidence type="ECO:0000313" key="12">
    <source>
        <dbReference type="EMBL" id="SKA89410.1"/>
    </source>
</evidence>
<comment type="cofactor">
    <cofactor evidence="2">
        <name>Mg(2+)</name>
        <dbReference type="ChEBI" id="CHEBI:18420"/>
    </cofactor>
</comment>
<evidence type="ECO:0000256" key="1">
    <source>
        <dbReference type="ARBA" id="ARBA00001426"/>
    </source>
</evidence>
<dbReference type="SUPFAM" id="SSF51604">
    <property type="entry name" value="Enolase C-terminal domain-like"/>
    <property type="match status" value="1"/>
</dbReference>
<reference evidence="11 13" key="1">
    <citation type="journal article" date="2001" name="Int. J. Syst. Evol. Microbiol.">
        <title>Agreia bicolorata gen. nov., sp. nov., to accommodate actinobacteria isolated from narrow reed grass infected by the nematode Heteroanguina graminophila.</title>
        <authorList>
            <person name="Evtushenko L.I."/>
            <person name="Dorofeeva L.V."/>
            <person name="Dobrovolskaya T.G."/>
            <person name="Streshinskaya G.M."/>
            <person name="Subbotin S.A."/>
            <person name="Tiedje J.M."/>
        </authorList>
    </citation>
    <scope>NUCLEOTIDE SEQUENCE [LARGE SCALE GENOMIC DNA]</scope>
    <source>
        <strain evidence="11 13">VKM Ac-1804</strain>
    </source>
</reference>
<feature type="active site" description="Proton acceptor" evidence="9">
    <location>
        <position position="312"/>
    </location>
</feature>
<dbReference type="PANTHER" id="PTHR48080:SF4">
    <property type="entry name" value="GLUCARATE DEHYDRATASE"/>
    <property type="match status" value="1"/>
</dbReference>
<dbReference type="SFLD" id="SFLDG00055">
    <property type="entry name" value="glucarate_dehydratase"/>
    <property type="match status" value="1"/>
</dbReference>
<dbReference type="InterPro" id="IPR034593">
    <property type="entry name" value="DgoD-like"/>
</dbReference>
<name>A0A1T4XIN0_9MICO</name>
<dbReference type="EMBL" id="JYFC01000002">
    <property type="protein sequence ID" value="KJC64967.1"/>
    <property type="molecule type" value="Genomic_DNA"/>
</dbReference>
<reference evidence="14" key="3">
    <citation type="submission" date="2017-02" db="EMBL/GenBank/DDBJ databases">
        <authorList>
            <person name="Varghese N."/>
            <person name="Submissions S."/>
        </authorList>
    </citation>
    <scope>NUCLEOTIDE SEQUENCE [LARGE SCALE GENOMIC DNA]</scope>
    <source>
        <strain evidence="14">VKM Ac-2052</strain>
    </source>
</reference>
<organism evidence="12 14">
    <name type="scientific">Agreia bicolorata</name>
    <dbReference type="NCBI Taxonomy" id="110935"/>
    <lineage>
        <taxon>Bacteria</taxon>
        <taxon>Bacillati</taxon>
        <taxon>Actinomycetota</taxon>
        <taxon>Actinomycetes</taxon>
        <taxon>Micrococcales</taxon>
        <taxon>Microbacteriaceae</taxon>
        <taxon>Agreia</taxon>
    </lineage>
</organism>
<evidence type="ECO:0000256" key="3">
    <source>
        <dbReference type="ARBA" id="ARBA00005183"/>
    </source>
</evidence>
<dbReference type="EMBL" id="FUYG01000003">
    <property type="protein sequence ID" value="SKA89410.1"/>
    <property type="molecule type" value="Genomic_DNA"/>
</dbReference>
<evidence type="ECO:0000256" key="7">
    <source>
        <dbReference type="ARBA" id="ARBA00022842"/>
    </source>
</evidence>
<dbReference type="GO" id="GO:0046872">
    <property type="term" value="F:metal ion binding"/>
    <property type="evidence" value="ECO:0007669"/>
    <property type="project" value="UniProtKB-KW"/>
</dbReference>
<dbReference type="InterPro" id="IPR029065">
    <property type="entry name" value="Enolase_C-like"/>
</dbReference>
<comment type="pathway">
    <text evidence="3">Carbohydrate acid metabolism; D-glucarate degradation; 2,5-dioxopentanoate from D-glucarate: step 1/2.</text>
</comment>
<dbReference type="PANTHER" id="PTHR48080">
    <property type="entry name" value="D-GALACTONATE DEHYDRATASE-RELATED"/>
    <property type="match status" value="1"/>
</dbReference>
<feature type="active site" description="Proton acceptor" evidence="9">
    <location>
        <position position="185"/>
    </location>
</feature>
<dbReference type="GO" id="GO:0008872">
    <property type="term" value="F:glucarate dehydratase activity"/>
    <property type="evidence" value="ECO:0007669"/>
    <property type="project" value="UniProtKB-EC"/>
</dbReference>
<evidence type="ECO:0000256" key="4">
    <source>
        <dbReference type="ARBA" id="ARBA00009938"/>
    </source>
</evidence>
<dbReference type="Proteomes" id="UP000032503">
    <property type="component" value="Unassembled WGS sequence"/>
</dbReference>
<dbReference type="InterPro" id="IPR029017">
    <property type="entry name" value="Enolase-like_N"/>
</dbReference>
<feature type="domain" description="Mandelate racemase/muconate lactonizing enzyme C-terminal" evidence="10">
    <location>
        <begin position="163"/>
        <end position="257"/>
    </location>
</feature>
<dbReference type="Pfam" id="PF13378">
    <property type="entry name" value="MR_MLE_C"/>
    <property type="match status" value="1"/>
</dbReference>
<dbReference type="Gene3D" id="3.20.20.120">
    <property type="entry name" value="Enolase-like C-terminal domain"/>
    <property type="match status" value="1"/>
</dbReference>
<dbReference type="InterPro" id="IPR013342">
    <property type="entry name" value="Mandelate_racemase_C"/>
</dbReference>
<evidence type="ECO:0000313" key="13">
    <source>
        <dbReference type="Proteomes" id="UP000032503"/>
    </source>
</evidence>
<comment type="catalytic activity">
    <reaction evidence="1">
        <text>D-glucarate = 5-dehydro-4-deoxy-D-glucarate + H2O</text>
        <dbReference type="Rhea" id="RHEA:14573"/>
        <dbReference type="ChEBI" id="CHEBI:15377"/>
        <dbReference type="ChEBI" id="CHEBI:30612"/>
        <dbReference type="ChEBI" id="CHEBI:42819"/>
        <dbReference type="EC" id="4.2.1.40"/>
    </reaction>
</comment>
<keyword evidence="8" id="KW-0456">Lyase</keyword>
<evidence type="ECO:0000256" key="8">
    <source>
        <dbReference type="ARBA" id="ARBA00023239"/>
    </source>
</evidence>
<proteinExistence type="inferred from homology"/>
<dbReference type="CDD" id="cd03323">
    <property type="entry name" value="D-glucarate_dehydratase"/>
    <property type="match status" value="1"/>
</dbReference>
<gene>
    <name evidence="12" type="ORF">SAMN06295879_1189</name>
    <name evidence="11" type="ORF">TZ00_04945</name>
</gene>
<accession>A0A1T4XIN0</accession>